<evidence type="ECO:0000313" key="2">
    <source>
        <dbReference type="EMBL" id="MFC4645971.1"/>
    </source>
</evidence>
<keyword evidence="3" id="KW-1185">Reference proteome</keyword>
<dbReference type="RefSeq" id="WP_381174980.1">
    <property type="nucleotide sequence ID" value="NZ_JBHSFR010000016.1"/>
</dbReference>
<dbReference type="EMBL" id="JBHSFR010000016">
    <property type="protein sequence ID" value="MFC4645971.1"/>
    <property type="molecule type" value="Genomic_DNA"/>
</dbReference>
<dbReference type="Pfam" id="PF13561">
    <property type="entry name" value="adh_short_C2"/>
    <property type="match status" value="1"/>
</dbReference>
<reference evidence="3" key="1">
    <citation type="journal article" date="2019" name="Int. J. Syst. Evol. Microbiol.">
        <title>The Global Catalogue of Microorganisms (GCM) 10K type strain sequencing project: providing services to taxonomists for standard genome sequencing and annotation.</title>
        <authorList>
            <consortium name="The Broad Institute Genomics Platform"/>
            <consortium name="The Broad Institute Genome Sequencing Center for Infectious Disease"/>
            <person name="Wu L."/>
            <person name="Ma J."/>
        </authorList>
    </citation>
    <scope>NUCLEOTIDE SEQUENCE [LARGE SCALE GENOMIC DNA]</scope>
    <source>
        <strain evidence="3">CGMCC 4.7117</strain>
    </source>
</reference>
<sequence length="219" mass="23637">MSDAGGTGGAGSTDEVPAVFRCHVVAEDAEALRKFIEETRPDTGCRPAARGTAAGLGLTMLRRAFEAKFWPHVTTIQAVLPHLTPDGSITLLSAITARTGMPGTAGIAALNGAVEALVKPLAAELSRSAKTLRRRGWRRWTVASRSRRPSAAALRRSRRWQATLSAALMRTSSSISQPPSAASRGDQRPVAQQWIPPARPSDQPPKDFQARPLSRWTWR</sequence>
<dbReference type="Proteomes" id="UP001595913">
    <property type="component" value="Unassembled WGS sequence"/>
</dbReference>
<evidence type="ECO:0000313" key="3">
    <source>
        <dbReference type="Proteomes" id="UP001595913"/>
    </source>
</evidence>
<gene>
    <name evidence="2" type="ORF">ACFPEU_28265</name>
</gene>
<feature type="region of interest" description="Disordered" evidence="1">
    <location>
        <begin position="170"/>
        <end position="219"/>
    </location>
</feature>
<feature type="compositionally biased region" description="Low complexity" evidence="1">
    <location>
        <begin position="172"/>
        <end position="183"/>
    </location>
</feature>
<dbReference type="SUPFAM" id="SSF51735">
    <property type="entry name" value="NAD(P)-binding Rossmann-fold domains"/>
    <property type="match status" value="1"/>
</dbReference>
<dbReference type="Gene3D" id="3.40.50.720">
    <property type="entry name" value="NAD(P)-binding Rossmann-like Domain"/>
    <property type="match status" value="1"/>
</dbReference>
<dbReference type="InterPro" id="IPR002347">
    <property type="entry name" value="SDR_fam"/>
</dbReference>
<dbReference type="InterPro" id="IPR036291">
    <property type="entry name" value="NAD(P)-bd_dom_sf"/>
</dbReference>
<name>A0ABV9IU58_9ACTN</name>
<organism evidence="2 3">
    <name type="scientific">Streptomyces mangrovi</name>
    <dbReference type="NCBI Taxonomy" id="1206892"/>
    <lineage>
        <taxon>Bacteria</taxon>
        <taxon>Bacillati</taxon>
        <taxon>Actinomycetota</taxon>
        <taxon>Actinomycetes</taxon>
        <taxon>Kitasatosporales</taxon>
        <taxon>Streptomycetaceae</taxon>
        <taxon>Streptomyces</taxon>
    </lineage>
</organism>
<proteinExistence type="predicted"/>
<accession>A0ABV9IU58</accession>
<evidence type="ECO:0000256" key="1">
    <source>
        <dbReference type="SAM" id="MobiDB-lite"/>
    </source>
</evidence>
<protein>
    <submittedName>
        <fullName evidence="2">Uncharacterized protein</fullName>
    </submittedName>
</protein>
<comment type="caution">
    <text evidence="2">The sequence shown here is derived from an EMBL/GenBank/DDBJ whole genome shotgun (WGS) entry which is preliminary data.</text>
</comment>